<dbReference type="EMBL" id="CP002026">
    <property type="protein sequence ID" value="ADH91666.1"/>
    <property type="molecule type" value="Genomic_DNA"/>
</dbReference>
<feature type="compositionally biased region" description="Polar residues" evidence="1">
    <location>
        <begin position="36"/>
        <end position="45"/>
    </location>
</feature>
<evidence type="ECO:0008006" key="4">
    <source>
        <dbReference type="Google" id="ProtNLM"/>
    </source>
</evidence>
<gene>
    <name evidence="2" type="ordered locus">Snov_4409</name>
</gene>
<protein>
    <recommendedName>
        <fullName evidence="4">DUF937 domain-containing protein</fullName>
    </recommendedName>
</protein>
<sequence>MNNRAFPSMTALLALLAVAGYQNRDKIAEMIRGATQGAQPGQSGTPDRLSPPNPPVLPDELDRAQEGGGFGGSGLGGGLGGLLGGLGGLLGGASSGTIVQNGLSELLERFRQNGHDEADSWVGTGENREIDDRNLEHAIGPDVLETLAQQTGLSREELLARLTRTLPKAVDAYTPNGRVEAA</sequence>
<evidence type="ECO:0000313" key="3">
    <source>
        <dbReference type="Proteomes" id="UP000006633"/>
    </source>
</evidence>
<dbReference type="eggNOG" id="COG3753">
    <property type="taxonomic scope" value="Bacteria"/>
</dbReference>
<dbReference type="Pfam" id="PF20159">
    <property type="entry name" value="YidB"/>
    <property type="match status" value="1"/>
</dbReference>
<dbReference type="HOGENOM" id="CLU_084747_0_1_5"/>
<dbReference type="RefSeq" id="WP_013169164.1">
    <property type="nucleotide sequence ID" value="NC_014217.1"/>
</dbReference>
<reference evidence="2 3" key="1">
    <citation type="journal article" date="2012" name="Stand. Genomic Sci.">
        <title>Complete genome sequence of the facultatively chemolithoautotrophic and methylotrophic alpha Proteobacterium Starkeya novella type strain (ATCC 8093(T)).</title>
        <authorList>
            <person name="Kappler U."/>
            <person name="Davenport K."/>
            <person name="Beatson S."/>
            <person name="Lucas S."/>
            <person name="Lapidus A."/>
            <person name="Copeland A."/>
            <person name="Berry K.W."/>
            <person name="Glavina Del Rio T."/>
            <person name="Hammon N."/>
            <person name="Dalin E."/>
            <person name="Tice H."/>
            <person name="Pitluck S."/>
            <person name="Richardson P."/>
            <person name="Bruce D."/>
            <person name="Goodwin L.A."/>
            <person name="Han C."/>
            <person name="Tapia R."/>
            <person name="Detter J.C."/>
            <person name="Chang Y.J."/>
            <person name="Jeffries C.D."/>
            <person name="Land M."/>
            <person name="Hauser L."/>
            <person name="Kyrpides N.C."/>
            <person name="Goker M."/>
            <person name="Ivanova N."/>
            <person name="Klenk H.P."/>
            <person name="Woyke T."/>
        </authorList>
    </citation>
    <scope>NUCLEOTIDE SEQUENCE [LARGE SCALE GENOMIC DNA]</scope>
    <source>
        <strain evidence="3">ATCC 8093 / DSM 506 / JCM 20403 / CCM 1077 / IAM 12100 / NBRC 12443 / NCIMB 10456</strain>
    </source>
</reference>
<accession>D7A3N9</accession>
<evidence type="ECO:0000256" key="1">
    <source>
        <dbReference type="SAM" id="MobiDB-lite"/>
    </source>
</evidence>
<feature type="region of interest" description="Disordered" evidence="1">
    <location>
        <begin position="36"/>
        <end position="72"/>
    </location>
</feature>
<dbReference type="STRING" id="639283.Snov_4409"/>
<keyword evidence="3" id="KW-1185">Reference proteome</keyword>
<dbReference type="AlphaFoldDB" id="D7A3N9"/>
<dbReference type="Gene3D" id="1.10.10.690">
    <property type="entry name" value="YidB-like"/>
    <property type="match status" value="1"/>
</dbReference>
<dbReference type="InterPro" id="IPR045372">
    <property type="entry name" value="YidB"/>
</dbReference>
<name>D7A3N9_ANCN5</name>
<dbReference type="InterPro" id="IPR027405">
    <property type="entry name" value="YidB-like"/>
</dbReference>
<dbReference type="Proteomes" id="UP000006633">
    <property type="component" value="Chromosome"/>
</dbReference>
<dbReference type="SUPFAM" id="SSF140804">
    <property type="entry name" value="YidB-like"/>
    <property type="match status" value="1"/>
</dbReference>
<evidence type="ECO:0000313" key="2">
    <source>
        <dbReference type="EMBL" id="ADH91666.1"/>
    </source>
</evidence>
<dbReference type="KEGG" id="sno:Snov_4409"/>
<organism evidence="2 3">
    <name type="scientific">Ancylobacter novellus (strain ATCC 8093 / DSM 506 / JCM 20403 / CCM 1077 / IAM 12100 / NBRC 12443 / NCIMB 10456)</name>
    <name type="common">Starkeya novella</name>
    <dbReference type="NCBI Taxonomy" id="639283"/>
    <lineage>
        <taxon>Bacteria</taxon>
        <taxon>Pseudomonadati</taxon>
        <taxon>Pseudomonadota</taxon>
        <taxon>Alphaproteobacteria</taxon>
        <taxon>Hyphomicrobiales</taxon>
        <taxon>Xanthobacteraceae</taxon>
        <taxon>Ancylobacter</taxon>
    </lineage>
</organism>
<proteinExistence type="predicted"/>